<feature type="binding site" evidence="13">
    <location>
        <position position="200"/>
    </location>
    <ligand>
        <name>substrate</name>
    </ligand>
</feature>
<dbReference type="SUPFAM" id="SSF54675">
    <property type="entry name" value="Nicotinate/Quinolinate PRTase N-terminal domain-like"/>
    <property type="match status" value="1"/>
</dbReference>
<proteinExistence type="inferred from homology"/>
<dbReference type="PANTHER" id="PTHR32179">
    <property type="entry name" value="NICOTINATE-NUCLEOTIDE PYROPHOSPHORYLASE [CARBOXYLATING]"/>
    <property type="match status" value="1"/>
</dbReference>
<evidence type="ECO:0000259" key="14">
    <source>
        <dbReference type="Pfam" id="PF01729"/>
    </source>
</evidence>
<dbReference type="GO" id="GO:0005737">
    <property type="term" value="C:cytoplasm"/>
    <property type="evidence" value="ECO:0007669"/>
    <property type="project" value="TreeGrafter"/>
</dbReference>
<comment type="catalytic activity">
    <reaction evidence="10">
        <text>nicotinate beta-D-ribonucleotide + CO2 + diphosphate = quinolinate + 5-phospho-alpha-D-ribose 1-diphosphate + 2 H(+)</text>
        <dbReference type="Rhea" id="RHEA:12733"/>
        <dbReference type="ChEBI" id="CHEBI:15378"/>
        <dbReference type="ChEBI" id="CHEBI:16526"/>
        <dbReference type="ChEBI" id="CHEBI:29959"/>
        <dbReference type="ChEBI" id="CHEBI:33019"/>
        <dbReference type="ChEBI" id="CHEBI:57502"/>
        <dbReference type="ChEBI" id="CHEBI:58017"/>
        <dbReference type="EC" id="2.4.2.19"/>
    </reaction>
</comment>
<dbReference type="PANTHER" id="PTHR32179:SF3">
    <property type="entry name" value="NICOTINATE-NUCLEOTIDE PYROPHOSPHORYLASE [CARBOXYLATING]"/>
    <property type="match status" value="1"/>
</dbReference>
<evidence type="ECO:0000256" key="13">
    <source>
        <dbReference type="PIRSR" id="PIRSR006250-1"/>
    </source>
</evidence>
<comment type="subunit">
    <text evidence="4">Hexamer formed by 3 homodimers.</text>
</comment>
<dbReference type="RefSeq" id="WP_115169276.1">
    <property type="nucleotide sequence ID" value="NZ_UGYW01000002.1"/>
</dbReference>
<dbReference type="UniPathway" id="UPA00253">
    <property type="reaction ID" value="UER00331"/>
</dbReference>
<dbReference type="SUPFAM" id="SSF51690">
    <property type="entry name" value="Nicotinate/Quinolinate PRTase C-terminal domain-like"/>
    <property type="match status" value="1"/>
</dbReference>
<dbReference type="InterPro" id="IPR002638">
    <property type="entry name" value="Quinolinate_PRibosylTrfase_C"/>
</dbReference>
<dbReference type="GO" id="GO:0009435">
    <property type="term" value="P:NAD+ biosynthetic process"/>
    <property type="evidence" value="ECO:0007669"/>
    <property type="project" value="UniProtKB-UniPathway"/>
</dbReference>
<dbReference type="EMBL" id="UGYW01000002">
    <property type="protein sequence ID" value="SUJ01951.1"/>
    <property type="molecule type" value="Genomic_DNA"/>
</dbReference>
<evidence type="ECO:0000256" key="4">
    <source>
        <dbReference type="ARBA" id="ARBA00011218"/>
    </source>
</evidence>
<evidence type="ECO:0000256" key="12">
    <source>
        <dbReference type="PIRNR" id="PIRNR006250"/>
    </source>
</evidence>
<dbReference type="FunFam" id="3.90.1170.20:FF:000001">
    <property type="entry name" value="Nicotinate-nucleotide diphosphorylase (Carboxylating)"/>
    <property type="match status" value="1"/>
</dbReference>
<dbReference type="Proteomes" id="UP000254893">
    <property type="component" value="Unassembled WGS sequence"/>
</dbReference>
<evidence type="ECO:0000256" key="2">
    <source>
        <dbReference type="ARBA" id="ARBA00004893"/>
    </source>
</evidence>
<dbReference type="InterPro" id="IPR037128">
    <property type="entry name" value="Quinolinate_PRibosylTase_N_sf"/>
</dbReference>
<dbReference type="NCBIfam" id="TIGR00078">
    <property type="entry name" value="nadC"/>
    <property type="match status" value="1"/>
</dbReference>
<evidence type="ECO:0000256" key="10">
    <source>
        <dbReference type="ARBA" id="ARBA00047445"/>
    </source>
</evidence>
<dbReference type="GO" id="GO:0034213">
    <property type="term" value="P:quinolinate catabolic process"/>
    <property type="evidence" value="ECO:0007669"/>
    <property type="project" value="TreeGrafter"/>
</dbReference>
<evidence type="ECO:0000256" key="9">
    <source>
        <dbReference type="ARBA" id="ARBA00033102"/>
    </source>
</evidence>
<comment type="similarity">
    <text evidence="3 12">Belongs to the NadC/ModD family.</text>
</comment>
<feature type="binding site" evidence="13">
    <location>
        <position position="157"/>
    </location>
    <ligand>
        <name>substrate</name>
    </ligand>
</feature>
<dbReference type="InterPro" id="IPR022412">
    <property type="entry name" value="Quinolinate_PRibosylTrfase_N"/>
</dbReference>
<evidence type="ECO:0000256" key="11">
    <source>
        <dbReference type="ARBA" id="ARBA00069173"/>
    </source>
</evidence>
<name>A0A380BIU2_SPHSI</name>
<evidence type="ECO:0000256" key="5">
    <source>
        <dbReference type="ARBA" id="ARBA00011944"/>
    </source>
</evidence>
<evidence type="ECO:0000313" key="16">
    <source>
        <dbReference type="EMBL" id="SUJ01951.1"/>
    </source>
</evidence>
<feature type="binding site" evidence="13">
    <location>
        <position position="222"/>
    </location>
    <ligand>
        <name>substrate</name>
    </ligand>
</feature>
<organism evidence="16 17">
    <name type="scientific">Sphingobacterium spiritivorum</name>
    <name type="common">Flavobacterium spiritivorum</name>
    <dbReference type="NCBI Taxonomy" id="258"/>
    <lineage>
        <taxon>Bacteria</taxon>
        <taxon>Pseudomonadati</taxon>
        <taxon>Bacteroidota</taxon>
        <taxon>Sphingobacteriia</taxon>
        <taxon>Sphingobacteriales</taxon>
        <taxon>Sphingobacteriaceae</taxon>
        <taxon>Sphingobacterium</taxon>
    </lineage>
</organism>
<evidence type="ECO:0000259" key="15">
    <source>
        <dbReference type="Pfam" id="PF02749"/>
    </source>
</evidence>
<feature type="domain" description="Quinolinate phosphoribosyl transferase C-terminal" evidence="14">
    <location>
        <begin position="112"/>
        <end position="281"/>
    </location>
</feature>
<dbReference type="PIRSF" id="PIRSF006250">
    <property type="entry name" value="NadC_ModD"/>
    <property type="match status" value="1"/>
</dbReference>
<dbReference type="Pfam" id="PF01729">
    <property type="entry name" value="QRPTase_C"/>
    <property type="match status" value="1"/>
</dbReference>
<dbReference type="AlphaFoldDB" id="A0A380BIU2"/>
<evidence type="ECO:0000256" key="8">
    <source>
        <dbReference type="ARBA" id="ARBA00022679"/>
    </source>
</evidence>
<evidence type="ECO:0000313" key="17">
    <source>
        <dbReference type="Proteomes" id="UP000254893"/>
    </source>
</evidence>
<dbReference type="Gene3D" id="3.20.20.70">
    <property type="entry name" value="Aldolase class I"/>
    <property type="match status" value="1"/>
</dbReference>
<dbReference type="InterPro" id="IPR027277">
    <property type="entry name" value="NadC/ModD"/>
</dbReference>
<evidence type="ECO:0000256" key="3">
    <source>
        <dbReference type="ARBA" id="ARBA00009400"/>
    </source>
</evidence>
<feature type="binding site" evidence="13">
    <location>
        <begin position="133"/>
        <end position="135"/>
    </location>
    <ligand>
        <name>substrate</name>
    </ligand>
</feature>
<feature type="domain" description="Quinolinate phosphoribosyl transferase N-terminal" evidence="15">
    <location>
        <begin position="25"/>
        <end position="110"/>
    </location>
</feature>
<dbReference type="InterPro" id="IPR004393">
    <property type="entry name" value="NadC"/>
</dbReference>
<dbReference type="InterPro" id="IPR013785">
    <property type="entry name" value="Aldolase_TIM"/>
</dbReference>
<dbReference type="Pfam" id="PF02749">
    <property type="entry name" value="QRPTase_N"/>
    <property type="match status" value="1"/>
</dbReference>
<comment type="pathway">
    <text evidence="2">Cofactor biosynthesis; NAD(+) biosynthesis; nicotinate D-ribonucleotide from quinolinate: step 1/1.</text>
</comment>
<keyword evidence="6" id="KW-0662">Pyridine nucleotide biosynthesis</keyword>
<keyword evidence="7 12" id="KW-0328">Glycosyltransferase</keyword>
<feature type="binding site" evidence="13">
    <location>
        <begin position="266"/>
        <end position="268"/>
    </location>
    <ligand>
        <name>substrate</name>
    </ligand>
</feature>
<reference evidence="16 17" key="1">
    <citation type="submission" date="2018-06" db="EMBL/GenBank/DDBJ databases">
        <authorList>
            <consortium name="Pathogen Informatics"/>
            <person name="Doyle S."/>
        </authorList>
    </citation>
    <scope>NUCLEOTIDE SEQUENCE [LARGE SCALE GENOMIC DNA]</scope>
    <source>
        <strain evidence="16 17">NCTC11388</strain>
    </source>
</reference>
<dbReference type="FunFam" id="3.20.20.70:FF:000030">
    <property type="entry name" value="Nicotinate-nucleotide pyrophosphorylase, carboxylating"/>
    <property type="match status" value="1"/>
</dbReference>
<keyword evidence="8 12" id="KW-0808">Transferase</keyword>
<dbReference type="InterPro" id="IPR036068">
    <property type="entry name" value="Nicotinate_pribotase-like_C"/>
</dbReference>
<accession>A0A380BIU2</accession>
<evidence type="ECO:0000256" key="6">
    <source>
        <dbReference type="ARBA" id="ARBA00022642"/>
    </source>
</evidence>
<dbReference type="EC" id="2.4.2.19" evidence="5"/>
<dbReference type="Gene3D" id="3.90.1170.20">
    <property type="entry name" value="Quinolinate phosphoribosyl transferase, N-terminal domain"/>
    <property type="match status" value="1"/>
</dbReference>
<sequence length="285" mass="31259">MDKEFVEKLAVFVRESLQEDVGDGDHTTLSTIPAGQQGEAKLLVKEDGILAGVEVARKLLEIADPALKIKTLLTDGTAVKVGDIAFYLEGDIHSILKIERLVLNVMQRMSGIATRTHEYVSVLEGTKTKVLDTRKTTPLLRFLEKEAVKIGGGVNHRFGLYDMILIKDNHVDYAGGITKALTSAENYRQQLGKEIQIEIEVRNLKELDEVLAFGSVDRVMLDNFTPQQVKEAVDIIDGRLVTEASGGITIDTIRAYAEAGVDYISVGALTHSVKSLDLSLKAKLI</sequence>
<feature type="binding site" evidence="13">
    <location>
        <position position="100"/>
    </location>
    <ligand>
        <name>substrate</name>
    </ligand>
</feature>
<feature type="binding site" evidence="13">
    <location>
        <position position="167"/>
    </location>
    <ligand>
        <name>substrate</name>
    </ligand>
</feature>
<evidence type="ECO:0000256" key="7">
    <source>
        <dbReference type="ARBA" id="ARBA00022676"/>
    </source>
</evidence>
<feature type="binding site" evidence="13">
    <location>
        <begin position="245"/>
        <end position="247"/>
    </location>
    <ligand>
        <name>substrate</name>
    </ligand>
</feature>
<comment type="function">
    <text evidence="1">Involved in the catabolism of quinolinic acid (QA).</text>
</comment>
<dbReference type="CDD" id="cd01572">
    <property type="entry name" value="QPRTase"/>
    <property type="match status" value="1"/>
</dbReference>
<gene>
    <name evidence="16" type="primary">nadC</name>
    <name evidence="16" type="ORF">NCTC11388_00906</name>
</gene>
<evidence type="ECO:0000256" key="1">
    <source>
        <dbReference type="ARBA" id="ARBA00003237"/>
    </source>
</evidence>
<protein>
    <recommendedName>
        <fullName evidence="11">Probable nicotinate-nucleotide pyrophosphorylase [carboxylating]</fullName>
        <ecNumber evidence="5">2.4.2.19</ecNumber>
    </recommendedName>
    <alternativeName>
        <fullName evidence="9">Quinolinate phosphoribosyltransferase [decarboxylating]</fullName>
    </alternativeName>
</protein>
<dbReference type="GO" id="GO:0004514">
    <property type="term" value="F:nicotinate-nucleotide diphosphorylase (carboxylating) activity"/>
    <property type="evidence" value="ECO:0007669"/>
    <property type="project" value="UniProtKB-EC"/>
</dbReference>